<dbReference type="AlphaFoldDB" id="Q1GXN5"/>
<dbReference type="FunFam" id="1.10.10.10:FF:000099">
    <property type="entry name" value="Two-component system response regulator TorR"/>
    <property type="match status" value="1"/>
</dbReference>
<evidence type="ECO:0000256" key="1">
    <source>
        <dbReference type="ARBA" id="ARBA00004496"/>
    </source>
</evidence>
<evidence type="ECO:0000256" key="9">
    <source>
        <dbReference type="PROSITE-ProRule" id="PRU01091"/>
    </source>
</evidence>
<comment type="subcellular location">
    <subcellularLocation>
        <location evidence="1">Cytoplasm</location>
    </subcellularLocation>
</comment>
<dbReference type="RefSeq" id="WP_011480955.1">
    <property type="nucleotide sequence ID" value="NC_007947.1"/>
</dbReference>
<evidence type="ECO:0000256" key="5">
    <source>
        <dbReference type="ARBA" id="ARBA00023015"/>
    </source>
</evidence>
<dbReference type="KEGG" id="mfa:Mfla_2739"/>
<dbReference type="Gene3D" id="6.10.250.690">
    <property type="match status" value="1"/>
</dbReference>
<dbReference type="CDD" id="cd17574">
    <property type="entry name" value="REC_OmpR"/>
    <property type="match status" value="1"/>
</dbReference>
<evidence type="ECO:0000256" key="8">
    <source>
        <dbReference type="PROSITE-ProRule" id="PRU00169"/>
    </source>
</evidence>
<dbReference type="GO" id="GO:0005829">
    <property type="term" value="C:cytosol"/>
    <property type="evidence" value="ECO:0007669"/>
    <property type="project" value="TreeGrafter"/>
</dbReference>
<evidence type="ECO:0000256" key="7">
    <source>
        <dbReference type="ARBA" id="ARBA00023163"/>
    </source>
</evidence>
<dbReference type="SUPFAM" id="SSF46894">
    <property type="entry name" value="C-terminal effector domain of the bipartite response regulators"/>
    <property type="match status" value="1"/>
</dbReference>
<dbReference type="Gene3D" id="3.40.50.2300">
    <property type="match status" value="1"/>
</dbReference>
<dbReference type="GO" id="GO:0000156">
    <property type="term" value="F:phosphorelay response regulator activity"/>
    <property type="evidence" value="ECO:0007669"/>
    <property type="project" value="TreeGrafter"/>
</dbReference>
<evidence type="ECO:0000256" key="2">
    <source>
        <dbReference type="ARBA" id="ARBA00022490"/>
    </source>
</evidence>
<dbReference type="SMART" id="SM00448">
    <property type="entry name" value="REC"/>
    <property type="match status" value="1"/>
</dbReference>
<dbReference type="Pfam" id="PF00486">
    <property type="entry name" value="Trans_reg_C"/>
    <property type="match status" value="1"/>
</dbReference>
<dbReference type="Gene3D" id="1.10.10.10">
    <property type="entry name" value="Winged helix-like DNA-binding domain superfamily/Winged helix DNA-binding domain"/>
    <property type="match status" value="1"/>
</dbReference>
<evidence type="ECO:0000256" key="4">
    <source>
        <dbReference type="ARBA" id="ARBA00023012"/>
    </source>
</evidence>
<dbReference type="GO" id="GO:0000976">
    <property type="term" value="F:transcription cis-regulatory region binding"/>
    <property type="evidence" value="ECO:0007669"/>
    <property type="project" value="TreeGrafter"/>
</dbReference>
<dbReference type="PANTHER" id="PTHR48111">
    <property type="entry name" value="REGULATOR OF RPOS"/>
    <property type="match status" value="1"/>
</dbReference>
<dbReference type="PROSITE" id="PS50110">
    <property type="entry name" value="RESPONSE_REGULATORY"/>
    <property type="match status" value="1"/>
</dbReference>
<dbReference type="InterPro" id="IPR036388">
    <property type="entry name" value="WH-like_DNA-bd_sf"/>
</dbReference>
<dbReference type="InterPro" id="IPR016032">
    <property type="entry name" value="Sig_transdc_resp-reg_C-effctor"/>
</dbReference>
<keyword evidence="7" id="KW-0804">Transcription</keyword>
<evidence type="ECO:0000256" key="6">
    <source>
        <dbReference type="ARBA" id="ARBA00023125"/>
    </source>
</evidence>
<keyword evidence="3 8" id="KW-0597">Phosphoprotein</keyword>
<dbReference type="OrthoDB" id="165980at2"/>
<dbReference type="SUPFAM" id="SSF52172">
    <property type="entry name" value="CheY-like"/>
    <property type="match status" value="1"/>
</dbReference>
<organism evidence="12 13">
    <name type="scientific">Methylobacillus flagellatus (strain ATCC 51484 / DSM 6875 / VKM B-1610 / KT)</name>
    <dbReference type="NCBI Taxonomy" id="265072"/>
    <lineage>
        <taxon>Bacteria</taxon>
        <taxon>Pseudomonadati</taxon>
        <taxon>Pseudomonadota</taxon>
        <taxon>Betaproteobacteria</taxon>
        <taxon>Nitrosomonadales</taxon>
        <taxon>Methylophilaceae</taxon>
        <taxon>Methylobacillus</taxon>
    </lineage>
</organism>
<dbReference type="STRING" id="265072.Mfla_2739"/>
<keyword evidence="13" id="KW-1185">Reference proteome</keyword>
<dbReference type="PANTHER" id="PTHR48111:SF4">
    <property type="entry name" value="DNA-BINDING DUAL TRANSCRIPTIONAL REGULATOR OMPR"/>
    <property type="match status" value="1"/>
</dbReference>
<dbReference type="EMBL" id="CP000284">
    <property type="protein sequence ID" value="ABE51002.1"/>
    <property type="molecule type" value="Genomic_DNA"/>
</dbReference>
<evidence type="ECO:0000313" key="13">
    <source>
        <dbReference type="Proteomes" id="UP000002440"/>
    </source>
</evidence>
<dbReference type="FunFam" id="3.40.50.2300:FF:000001">
    <property type="entry name" value="DNA-binding response regulator PhoB"/>
    <property type="match status" value="1"/>
</dbReference>
<feature type="modified residue" description="4-aspartylphosphate" evidence="8">
    <location>
        <position position="55"/>
    </location>
</feature>
<protein>
    <submittedName>
        <fullName evidence="12">Two component transcriptional regulator, winged helix family</fullName>
    </submittedName>
</protein>
<dbReference type="Proteomes" id="UP000002440">
    <property type="component" value="Chromosome"/>
</dbReference>
<gene>
    <name evidence="12" type="ordered locus">Mfla_2739</name>
</gene>
<dbReference type="GO" id="GO:0006355">
    <property type="term" value="P:regulation of DNA-templated transcription"/>
    <property type="evidence" value="ECO:0007669"/>
    <property type="project" value="InterPro"/>
</dbReference>
<dbReference type="Pfam" id="PF00072">
    <property type="entry name" value="Response_reg"/>
    <property type="match status" value="1"/>
</dbReference>
<feature type="domain" description="OmpR/PhoB-type" evidence="11">
    <location>
        <begin position="135"/>
        <end position="235"/>
    </location>
</feature>
<sequence>MSDQNHILVVDDDHEIRELLTDYLRDAGFHVSEAANGREMWRVVNKEPVNLIVLDLMLPGEDGLSLCREVRAQGDLPIIMLTAKGTLVDRIIGLEVGADDYLPKPFDPRELLARIKVILRRTRNDRNKAAVADEFSYISFEGWRLDTHARQMFSPEGVVVSLGSSDYMVLRALLEHPNRPLSRDFLVEHVYGKESHAMDRSIDVCISRLRHHIEADTRNPTIIRTVRNAGYMLASQVKHEK</sequence>
<dbReference type="InterPro" id="IPR001867">
    <property type="entry name" value="OmpR/PhoB-type_DNA-bd"/>
</dbReference>
<dbReference type="PROSITE" id="PS51755">
    <property type="entry name" value="OMPR_PHOB"/>
    <property type="match status" value="1"/>
</dbReference>
<dbReference type="eggNOG" id="COG0745">
    <property type="taxonomic scope" value="Bacteria"/>
</dbReference>
<reference evidence="12 13" key="1">
    <citation type="submission" date="2006-03" db="EMBL/GenBank/DDBJ databases">
        <title>Complete sequence of Methylobacillus flagellatus KT.</title>
        <authorList>
            <consortium name="US DOE Joint Genome Institute"/>
            <person name="Copeland A."/>
            <person name="Lucas S."/>
            <person name="Lapidus A."/>
            <person name="Barry K."/>
            <person name="Detter J.C."/>
            <person name="Glavina del Rio T."/>
            <person name="Hammon N."/>
            <person name="Israni S."/>
            <person name="Dalin E."/>
            <person name="Tice H."/>
            <person name="Pitluck S."/>
            <person name="Brettin T."/>
            <person name="Bruce D."/>
            <person name="Han C."/>
            <person name="Tapia R."/>
            <person name="Saunders E."/>
            <person name="Gilna P."/>
            <person name="Schmutz J."/>
            <person name="Larimer F."/>
            <person name="Land M."/>
            <person name="Kyrpides N."/>
            <person name="Anderson I."/>
            <person name="Richardson P."/>
        </authorList>
    </citation>
    <scope>NUCLEOTIDE SEQUENCE [LARGE SCALE GENOMIC DNA]</scope>
    <source>
        <strain evidence="13">KT / ATCC 51484 / DSM 6875</strain>
    </source>
</reference>
<keyword evidence="2" id="KW-0963">Cytoplasm</keyword>
<evidence type="ECO:0000259" key="10">
    <source>
        <dbReference type="PROSITE" id="PS50110"/>
    </source>
</evidence>
<keyword evidence="5" id="KW-0805">Transcription regulation</keyword>
<dbReference type="InterPro" id="IPR001789">
    <property type="entry name" value="Sig_transdc_resp-reg_receiver"/>
</dbReference>
<name>Q1GXN5_METFK</name>
<dbReference type="CDD" id="cd00383">
    <property type="entry name" value="trans_reg_C"/>
    <property type="match status" value="1"/>
</dbReference>
<dbReference type="InterPro" id="IPR039420">
    <property type="entry name" value="WalR-like"/>
</dbReference>
<keyword evidence="6 9" id="KW-0238">DNA-binding</keyword>
<evidence type="ECO:0000259" key="11">
    <source>
        <dbReference type="PROSITE" id="PS51755"/>
    </source>
</evidence>
<accession>Q1GXN5</accession>
<dbReference type="SMART" id="SM00862">
    <property type="entry name" value="Trans_reg_C"/>
    <property type="match status" value="1"/>
</dbReference>
<feature type="DNA-binding region" description="OmpR/PhoB-type" evidence="9">
    <location>
        <begin position="135"/>
        <end position="235"/>
    </location>
</feature>
<evidence type="ECO:0000313" key="12">
    <source>
        <dbReference type="EMBL" id="ABE51002.1"/>
    </source>
</evidence>
<evidence type="ECO:0000256" key="3">
    <source>
        <dbReference type="ARBA" id="ARBA00022553"/>
    </source>
</evidence>
<dbReference type="HOGENOM" id="CLU_000445_30_4_4"/>
<dbReference type="InterPro" id="IPR011006">
    <property type="entry name" value="CheY-like_superfamily"/>
</dbReference>
<feature type="domain" description="Response regulatory" evidence="10">
    <location>
        <begin position="6"/>
        <end position="119"/>
    </location>
</feature>
<dbReference type="GO" id="GO:0032993">
    <property type="term" value="C:protein-DNA complex"/>
    <property type="evidence" value="ECO:0007669"/>
    <property type="project" value="TreeGrafter"/>
</dbReference>
<proteinExistence type="predicted"/>
<keyword evidence="4" id="KW-0902">Two-component regulatory system</keyword>